<dbReference type="Proteomes" id="UP000245396">
    <property type="component" value="Unassembled WGS sequence"/>
</dbReference>
<evidence type="ECO:0000313" key="1">
    <source>
        <dbReference type="EMBL" id="PWJ80642.1"/>
    </source>
</evidence>
<comment type="caution">
    <text evidence="1">The sequence shown here is derived from an EMBL/GenBank/DDBJ whole genome shotgun (WGS) entry which is preliminary data.</text>
</comment>
<dbReference type="Pfam" id="PF04883">
    <property type="entry name" value="HK97-gp10_like"/>
    <property type="match status" value="1"/>
</dbReference>
<dbReference type="EMBL" id="QGGG01000012">
    <property type="protein sequence ID" value="PWJ80642.1"/>
    <property type="molecule type" value="Genomic_DNA"/>
</dbReference>
<keyword evidence="2" id="KW-1185">Reference proteome</keyword>
<gene>
    <name evidence="1" type="ORF">C7441_112184</name>
</gene>
<name>A0A316C4F1_PSESE</name>
<protein>
    <recommendedName>
        <fullName evidence="3">HK97 gp10 family phage protein</fullName>
    </recommendedName>
</protein>
<reference evidence="1 2" key="1">
    <citation type="submission" date="2018-05" db="EMBL/GenBank/DDBJ databases">
        <title>Genomic Encyclopedia of Type Strains, Phase IV (KMG-IV): sequencing the most valuable type-strain genomes for metagenomic binning, comparative biology and taxonomic classification.</title>
        <authorList>
            <person name="Goeker M."/>
        </authorList>
    </citation>
    <scope>NUCLEOTIDE SEQUENCE [LARGE SCALE GENOMIC DNA]</scope>
    <source>
        <strain evidence="1 2">DSM 6986</strain>
    </source>
</reference>
<accession>A0A316C4F1</accession>
<proteinExistence type="predicted"/>
<dbReference type="OrthoDB" id="982480at2"/>
<evidence type="ECO:0000313" key="2">
    <source>
        <dbReference type="Proteomes" id="UP000245396"/>
    </source>
</evidence>
<dbReference type="RefSeq" id="WP_109613905.1">
    <property type="nucleotide sequence ID" value="NZ_QGGG01000012.1"/>
</dbReference>
<organism evidence="1 2">
    <name type="scientific">Pseudaminobacter salicylatoxidans</name>
    <dbReference type="NCBI Taxonomy" id="93369"/>
    <lineage>
        <taxon>Bacteria</taxon>
        <taxon>Pseudomonadati</taxon>
        <taxon>Pseudomonadota</taxon>
        <taxon>Alphaproteobacteria</taxon>
        <taxon>Hyphomicrobiales</taxon>
        <taxon>Phyllobacteriaceae</taxon>
        <taxon>Pseudaminobacter</taxon>
    </lineage>
</organism>
<evidence type="ECO:0008006" key="3">
    <source>
        <dbReference type="Google" id="ProtNLM"/>
    </source>
</evidence>
<dbReference type="InterPro" id="IPR010064">
    <property type="entry name" value="HK97-gp10_tail"/>
</dbReference>
<sequence>MAQQSFSAAVDEWVLKSQRRMLAMFQTATQYVIEDMIDRTRVDTGFLRASIVVSTSAPAAIREDARPVEGQKYPANEAYALVIAGAELGGTIWATYTASYAAYREYGTHGQAGDGMVRLAAQNWPKHVARATAEAKARVG</sequence>
<dbReference type="AlphaFoldDB" id="A0A316C4F1"/>